<dbReference type="Pfam" id="PF05136">
    <property type="entry name" value="Phage_portal_2"/>
    <property type="match status" value="1"/>
</dbReference>
<organism evidence="1">
    <name type="scientific">viral metagenome</name>
    <dbReference type="NCBI Taxonomy" id="1070528"/>
    <lineage>
        <taxon>unclassified sequences</taxon>
        <taxon>metagenomes</taxon>
        <taxon>organismal metagenomes</taxon>
    </lineage>
</organism>
<accession>A0A6H1ZMX2</accession>
<name>A0A6H1ZMX2_9ZZZZ</name>
<dbReference type="InterPro" id="IPR006429">
    <property type="entry name" value="Phage_lambda_portal"/>
</dbReference>
<reference evidence="1" key="1">
    <citation type="submission" date="2020-03" db="EMBL/GenBank/DDBJ databases">
        <title>The deep terrestrial virosphere.</title>
        <authorList>
            <person name="Holmfeldt K."/>
            <person name="Nilsson E."/>
            <person name="Simone D."/>
            <person name="Lopez-Fernandez M."/>
            <person name="Wu X."/>
            <person name="de Brujin I."/>
            <person name="Lundin D."/>
            <person name="Andersson A."/>
            <person name="Bertilsson S."/>
            <person name="Dopson M."/>
        </authorList>
    </citation>
    <scope>NUCLEOTIDE SEQUENCE</scope>
    <source>
        <strain evidence="3">MM415A01303</strain>
        <strain evidence="2">MM415B01738</strain>
        <strain evidence="1">TM448A01162</strain>
        <strain evidence="4">TM448B01279</strain>
    </source>
</reference>
<proteinExistence type="predicted"/>
<dbReference type="AlphaFoldDB" id="A0A6H1ZMX2"/>
<evidence type="ECO:0000313" key="1">
    <source>
        <dbReference type="EMBL" id="QJA48822.1"/>
    </source>
</evidence>
<dbReference type="GO" id="GO:0005198">
    <property type="term" value="F:structural molecule activity"/>
    <property type="evidence" value="ECO:0007669"/>
    <property type="project" value="InterPro"/>
</dbReference>
<dbReference type="EMBL" id="MT144730">
    <property type="protein sequence ID" value="QJH98383.1"/>
    <property type="molecule type" value="Genomic_DNA"/>
</dbReference>
<protein>
    <submittedName>
        <fullName evidence="1">Putative portal protein</fullName>
    </submittedName>
</protein>
<dbReference type="GO" id="GO:0019068">
    <property type="term" value="P:virion assembly"/>
    <property type="evidence" value="ECO:0007669"/>
    <property type="project" value="InterPro"/>
</dbReference>
<dbReference type="NCBIfam" id="TIGR01539">
    <property type="entry name" value="portal_lambda"/>
    <property type="match status" value="1"/>
</dbReference>
<dbReference type="EMBL" id="MT142282">
    <property type="protein sequence ID" value="QJA77420.1"/>
    <property type="molecule type" value="Genomic_DNA"/>
</dbReference>
<sequence>MKYIERFKIGIKTILGLNRGYAAAKRTRVFNWGTGFASVNKAVRLGIKVVRERARELYKNNSYAKGYRNIDRVNVVGPHGFLLQNKAKTTTGELDEDINTEIEEKFVEWSKKEFCTMSGTMSFVRVQWLVEEQLKRDGEILIRKIKGRGVNKFGFSLEILEPDDLDHEYNKDLGDGRVIIMGIEFDEWKKPQAYYIKKRSLLSEDEYWNHDERDLIKIPASDIIHGFDTSHPKQARGVSELSAAIMDLKNVDGWEESSLINARWAALNMGFLVKKRIEGEEFAGESEEGGNPVVEFEDGTIQELPYGTEFQDYKRQYPHEQHEPFLRAMGRKIATGLGVDYNTLFNDLSSVNYSSMRSGKLSSQDIFMLSQKLLTEILLEPVYEEWLRWSLLMGVIRKADGRPLSYGELDRVNKPHFQPRRWAWVDPLKDVAAASMAIDKGLSTITYELAKQGIDFNDFVKIRKRELEILKQNGLTVNTSGNIELIESADDDDDENKKLLKIKMS</sequence>
<gene>
    <name evidence="3" type="ORF">MM415A01303_0012</name>
    <name evidence="2" type="ORF">MM415B01738_0010</name>
    <name evidence="1" type="ORF">TM448A01162_0014</name>
    <name evidence="4" type="ORF">TM448B01279_0007</name>
</gene>
<dbReference type="EMBL" id="MT141250">
    <property type="protein sequence ID" value="QJA57026.1"/>
    <property type="molecule type" value="Genomic_DNA"/>
</dbReference>
<evidence type="ECO:0000313" key="3">
    <source>
        <dbReference type="EMBL" id="QJA77420.1"/>
    </source>
</evidence>
<evidence type="ECO:0000313" key="2">
    <source>
        <dbReference type="EMBL" id="QJA57026.1"/>
    </source>
</evidence>
<dbReference type="EMBL" id="MT144104">
    <property type="protein sequence ID" value="QJA48822.1"/>
    <property type="molecule type" value="Genomic_DNA"/>
</dbReference>
<evidence type="ECO:0000313" key="4">
    <source>
        <dbReference type="EMBL" id="QJH98383.1"/>
    </source>
</evidence>